<dbReference type="EMBL" id="AQHN01000055">
    <property type="protein sequence ID" value="ENN87641.1"/>
    <property type="molecule type" value="Genomic_DNA"/>
</dbReference>
<gene>
    <name evidence="1" type="ORF">RHSP_45287</name>
</gene>
<name>N6V3H0_9HYPH</name>
<keyword evidence="2" id="KW-1185">Reference proteome</keyword>
<evidence type="ECO:0000313" key="1">
    <source>
        <dbReference type="EMBL" id="ENN87641.1"/>
    </source>
</evidence>
<sequence>MAATLILPGLNGSAEGRWQGHWARGGASATIASTARGRAVAGRLLCDNGIRSIGADYQADKKALASGAFSRFHIRLNK</sequence>
<dbReference type="Proteomes" id="UP000012429">
    <property type="component" value="Unassembled WGS sequence"/>
</dbReference>
<proteinExistence type="predicted"/>
<comment type="caution">
    <text evidence="1">The sequence shown here is derived from an EMBL/GenBank/DDBJ whole genome shotgun (WGS) entry which is preliminary data.</text>
</comment>
<evidence type="ECO:0000313" key="2">
    <source>
        <dbReference type="Proteomes" id="UP000012429"/>
    </source>
</evidence>
<reference evidence="1 2" key="1">
    <citation type="journal article" date="2012" name="BMC Genomics">
        <title>Genomic basis of broad host range and environmental adaptability of Rhizobium tropici CIAT 899 and Rhizobium sp. PRF 81 which are used in inoculants for common bean (Phaseolus vulgaris L.).</title>
        <authorList>
            <person name="Ormeno-Orrillo E."/>
            <person name="Menna P."/>
            <person name="Almeida L.G."/>
            <person name="Ollero F.J."/>
            <person name="Nicolas M.F."/>
            <person name="Pains Rodrigues E."/>
            <person name="Shigueyoshi Nakatani A."/>
            <person name="Silva Batista J.S."/>
            <person name="Oliveira Chueire L.M."/>
            <person name="Souza R.C."/>
            <person name="Ribeiro Vasconcelos A.T."/>
            <person name="Megias M."/>
            <person name="Hungria M."/>
            <person name="Martinez-Romero E."/>
        </authorList>
    </citation>
    <scope>NUCLEOTIDE SEQUENCE [LARGE SCALE GENOMIC DNA]</scope>
    <source>
        <strain evidence="1 2">PRF 81</strain>
    </source>
</reference>
<accession>N6V3H0</accession>
<protein>
    <submittedName>
        <fullName evidence="1">Uncharacterized protein</fullName>
    </submittedName>
</protein>
<dbReference type="AlphaFoldDB" id="N6V3H0"/>
<organism evidence="1 2">
    <name type="scientific">Rhizobium freirei PRF 81</name>
    <dbReference type="NCBI Taxonomy" id="363754"/>
    <lineage>
        <taxon>Bacteria</taxon>
        <taxon>Pseudomonadati</taxon>
        <taxon>Pseudomonadota</taxon>
        <taxon>Alphaproteobacteria</taxon>
        <taxon>Hyphomicrobiales</taxon>
        <taxon>Rhizobiaceae</taxon>
        <taxon>Rhizobium/Agrobacterium group</taxon>
        <taxon>Rhizobium</taxon>
    </lineage>
</organism>